<evidence type="ECO:0000313" key="2">
    <source>
        <dbReference type="EMBL" id="MDR6842921.1"/>
    </source>
</evidence>
<gene>
    <name evidence="2" type="ORF">J2W94_003226</name>
</gene>
<dbReference type="RefSeq" id="WP_310095617.1">
    <property type="nucleotide sequence ID" value="NZ_JAVDTT010000004.1"/>
</dbReference>
<evidence type="ECO:0000256" key="1">
    <source>
        <dbReference type="SAM" id="Phobius"/>
    </source>
</evidence>
<dbReference type="EMBL" id="JAVDTT010000004">
    <property type="protein sequence ID" value="MDR6842921.1"/>
    <property type="molecule type" value="Genomic_DNA"/>
</dbReference>
<proteinExistence type="predicted"/>
<evidence type="ECO:0008006" key="4">
    <source>
        <dbReference type="Google" id="ProtNLM"/>
    </source>
</evidence>
<feature type="transmembrane region" description="Helical" evidence="1">
    <location>
        <begin position="131"/>
        <end position="151"/>
    </location>
</feature>
<feature type="transmembrane region" description="Helical" evidence="1">
    <location>
        <begin position="183"/>
        <end position="216"/>
    </location>
</feature>
<organism evidence="2 3">
    <name type="scientific">Pseudoxanthomonas sacheonensis</name>
    <dbReference type="NCBI Taxonomy" id="443615"/>
    <lineage>
        <taxon>Bacteria</taxon>
        <taxon>Pseudomonadati</taxon>
        <taxon>Pseudomonadota</taxon>
        <taxon>Gammaproteobacteria</taxon>
        <taxon>Lysobacterales</taxon>
        <taxon>Lysobacteraceae</taxon>
        <taxon>Pseudoxanthomonas</taxon>
    </lineage>
</organism>
<comment type="caution">
    <text evidence="2">The sequence shown here is derived from an EMBL/GenBank/DDBJ whole genome shotgun (WGS) entry which is preliminary data.</text>
</comment>
<feature type="transmembrane region" description="Helical" evidence="1">
    <location>
        <begin position="228"/>
        <end position="250"/>
    </location>
</feature>
<keyword evidence="1" id="KW-0472">Membrane</keyword>
<dbReference type="Proteomes" id="UP001254759">
    <property type="component" value="Unassembled WGS sequence"/>
</dbReference>
<feature type="transmembrane region" description="Helical" evidence="1">
    <location>
        <begin position="334"/>
        <end position="352"/>
    </location>
</feature>
<keyword evidence="1" id="KW-0812">Transmembrane</keyword>
<reference evidence="2 3" key="1">
    <citation type="submission" date="2023-07" db="EMBL/GenBank/DDBJ databases">
        <title>Sorghum-associated microbial communities from plants grown in Nebraska, USA.</title>
        <authorList>
            <person name="Schachtman D."/>
        </authorList>
    </citation>
    <scope>NUCLEOTIDE SEQUENCE [LARGE SCALE GENOMIC DNA]</scope>
    <source>
        <strain evidence="2 3">BE107</strain>
    </source>
</reference>
<keyword evidence="1" id="KW-1133">Transmembrane helix</keyword>
<feature type="transmembrane region" description="Helical" evidence="1">
    <location>
        <begin position="307"/>
        <end position="327"/>
    </location>
</feature>
<protein>
    <recommendedName>
        <fullName evidence="4">Glycosyltransferase RgtA/B/C/D-like domain-containing protein</fullName>
    </recommendedName>
</protein>
<feature type="transmembrane region" description="Helical" evidence="1">
    <location>
        <begin position="364"/>
        <end position="380"/>
    </location>
</feature>
<keyword evidence="3" id="KW-1185">Reference proteome</keyword>
<feature type="transmembrane region" description="Helical" evidence="1">
    <location>
        <begin position="94"/>
        <end position="119"/>
    </location>
</feature>
<feature type="transmembrane region" description="Helical" evidence="1">
    <location>
        <begin position="158"/>
        <end position="177"/>
    </location>
</feature>
<feature type="transmembrane region" description="Helical" evidence="1">
    <location>
        <begin position="25"/>
        <end position="46"/>
    </location>
</feature>
<sequence>MHNKNGLQTMKGSLQSTFDAAKRNWIHIAMVLLVVIAAVAIKWIYFETAESAYNVEELPLASMALVAGNSHLSDIAATRLYGTAPITTALSLKAFGFSVFAIKFPNLVFFFAALAFVYLTARNLFGKEARGFALVPVVLFALGPPVTQIWAMKNRGGFIENIFALAFCIWVCSRRGAAGTSQLANLCLAIVIGLAAWSQPIAFVWGLAVVAYLLAVDFKQGPTRPIKTVPILLFGLAVGMMPLILLNFLFNFNTFKVIDAGELIAGADLGHMGRFKEILSGGIPRLLGLKEQWSNDWTLYPPIARTIYILLVVPAAISAITAVLAFIRSRQVTIGLLLVATAVAVIGANVFSTWGNFQLEPRRLLLLYVPYFLLTAQALSKSRALTVLFMALWLTFNTWANYSYVEKNKHGFSHPMYTPLNDLATFLEKRHIDGVYTDVWTGGRVTFASQGRIAWFKSDYIPGAYGFVSDEQFEPTEAFLFNLNRPESRTERDRFLEDIKKAKVQCEIDTIQQISVVHDCGENIDLAELPFGLPDLQAGASGDIVLDISINDERVSSVVGFKKGGLITSKGEAGYLMYGPYSAIGPGKYKVLLLGDSSTSFVVDAAAMNGKRVLGSRQYIKAQSSINGELAELEFDVPRSIRDFEIRILVPPGADTRVKGYKIVRR</sequence>
<name>A0ABU1RVW5_9GAMM</name>
<evidence type="ECO:0000313" key="3">
    <source>
        <dbReference type="Proteomes" id="UP001254759"/>
    </source>
</evidence>
<accession>A0ABU1RVW5</accession>